<evidence type="ECO:0000313" key="3">
    <source>
        <dbReference type="EMBL" id="SHM94132.1"/>
    </source>
</evidence>
<keyword evidence="2" id="KW-0732">Signal</keyword>
<accession>A0A9X8N4K3</accession>
<evidence type="ECO:0000313" key="4">
    <source>
        <dbReference type="Proteomes" id="UP000184388"/>
    </source>
</evidence>
<dbReference type="AlphaFoldDB" id="A0A9X8N4K3"/>
<keyword evidence="1" id="KW-0472">Membrane</keyword>
<dbReference type="RefSeq" id="WP_286160411.1">
    <property type="nucleotide sequence ID" value="NZ_FRBK01000016.1"/>
</dbReference>
<feature type="transmembrane region" description="Helical" evidence="1">
    <location>
        <begin position="255"/>
        <end position="275"/>
    </location>
</feature>
<organism evidence="3 4">
    <name type="scientific">Streptomyces yunnanensis</name>
    <dbReference type="NCBI Taxonomy" id="156453"/>
    <lineage>
        <taxon>Bacteria</taxon>
        <taxon>Bacillati</taxon>
        <taxon>Actinomycetota</taxon>
        <taxon>Actinomycetes</taxon>
        <taxon>Kitasatosporales</taxon>
        <taxon>Streptomycetaceae</taxon>
        <taxon>Streptomyces</taxon>
    </lineage>
</organism>
<reference evidence="4" key="1">
    <citation type="submission" date="2016-11" db="EMBL/GenBank/DDBJ databases">
        <authorList>
            <person name="Jaros S."/>
            <person name="Januszkiewicz K."/>
            <person name="Wedrychowicz H."/>
        </authorList>
    </citation>
    <scope>NUCLEOTIDE SEQUENCE [LARGE SCALE GENOMIC DNA]</scope>
    <source>
        <strain evidence="4">CGMCC 4.3555</strain>
    </source>
</reference>
<keyword evidence="1" id="KW-0812">Transmembrane</keyword>
<comment type="caution">
    <text evidence="3">The sequence shown here is derived from an EMBL/GenBank/DDBJ whole genome shotgun (WGS) entry which is preliminary data.</text>
</comment>
<proteinExistence type="predicted"/>
<protein>
    <recommendedName>
        <fullName evidence="5">DUF4397 domain-containing protein</fullName>
    </recommendedName>
</protein>
<sequence>MFSPPSLRRWAPVLAAASALVLSAAPGAAAAGRPHLSYIGAVPGVRVEVNGPVAFGIDGMPAGTDEVTVTSPALVEPVPLTPLGKGSVEFVQTDGPGTRHRIRGDIAPGTYPVTATSHGRTVATARIAVVAEGSAMIGRFVLGDAKRPLPGDGDRSAVRPGSDVIVILTDRQPAAGETSLTVKSPLFDGPLTLRKGEDDPGCKCDDGSTLYGGRIAVRDDIPAGRYPMTVVSHHGQETTTRQVIVAGPPVPHSRLPWLIGGGAAVALAALAAFAVRHGRRKRQAIA</sequence>
<gene>
    <name evidence="3" type="ORF">SAMN05216268_116177</name>
</gene>
<name>A0A9X8N4K3_9ACTN</name>
<evidence type="ECO:0000256" key="2">
    <source>
        <dbReference type="SAM" id="SignalP"/>
    </source>
</evidence>
<dbReference type="Proteomes" id="UP000184388">
    <property type="component" value="Unassembled WGS sequence"/>
</dbReference>
<evidence type="ECO:0008006" key="5">
    <source>
        <dbReference type="Google" id="ProtNLM"/>
    </source>
</evidence>
<keyword evidence="1" id="KW-1133">Transmembrane helix</keyword>
<feature type="signal peptide" evidence="2">
    <location>
        <begin position="1"/>
        <end position="30"/>
    </location>
</feature>
<feature type="chain" id="PRO_5040994213" description="DUF4397 domain-containing protein" evidence="2">
    <location>
        <begin position="31"/>
        <end position="286"/>
    </location>
</feature>
<evidence type="ECO:0000256" key="1">
    <source>
        <dbReference type="SAM" id="Phobius"/>
    </source>
</evidence>
<dbReference type="EMBL" id="FRBK01000016">
    <property type="protein sequence ID" value="SHM94132.1"/>
    <property type="molecule type" value="Genomic_DNA"/>
</dbReference>